<keyword evidence="1" id="KW-0812">Transmembrane</keyword>
<dbReference type="AlphaFoldDB" id="A0A6B8VUN5"/>
<evidence type="ECO:0000313" key="2">
    <source>
        <dbReference type="EMBL" id="QGU03367.1"/>
    </source>
</evidence>
<feature type="transmembrane region" description="Helical" evidence="1">
    <location>
        <begin position="71"/>
        <end position="95"/>
    </location>
</feature>
<organism evidence="2 3">
    <name type="scientific">Corynebacterium comes</name>
    <dbReference type="NCBI Taxonomy" id="2675218"/>
    <lineage>
        <taxon>Bacteria</taxon>
        <taxon>Bacillati</taxon>
        <taxon>Actinomycetota</taxon>
        <taxon>Actinomycetes</taxon>
        <taxon>Mycobacteriales</taxon>
        <taxon>Corynebacteriaceae</taxon>
        <taxon>Corynebacterium</taxon>
    </lineage>
</organism>
<feature type="transmembrane region" description="Helical" evidence="1">
    <location>
        <begin position="364"/>
        <end position="382"/>
    </location>
</feature>
<feature type="transmembrane region" description="Helical" evidence="1">
    <location>
        <begin position="155"/>
        <end position="173"/>
    </location>
</feature>
<feature type="transmembrane region" description="Helical" evidence="1">
    <location>
        <begin position="116"/>
        <end position="135"/>
    </location>
</feature>
<feature type="transmembrane region" description="Helical" evidence="1">
    <location>
        <begin position="180"/>
        <end position="200"/>
    </location>
</feature>
<dbReference type="KEGG" id="ccoe:CETAM_00370"/>
<gene>
    <name evidence="2" type="ORF">CETAM_00370</name>
</gene>
<feature type="transmembrane region" description="Helical" evidence="1">
    <location>
        <begin position="255"/>
        <end position="280"/>
    </location>
</feature>
<reference evidence="2 3" key="1">
    <citation type="journal article" date="2021" name="Int. J. Syst. Evol. Microbiol.">
        <title>Classification of three corynebacterial strains isolated from a small paddock in North Rhine-Westphalia: proposal of &lt;i&gt;Corynebacterium kalinowskii&lt;/i&gt; sp. nov., &lt;i&gt;Corynebacterium comes&lt;/i&gt; sp. nov. and &lt;i&gt;Corynebacterium occultum&lt;/i&gt; sp. nov.</title>
        <authorList>
            <person name="Schaffert L."/>
            <person name="Ruwe M."/>
            <person name="Milse J."/>
            <person name="Hanuschka K."/>
            <person name="Ortseifen V."/>
            <person name="Droste J."/>
            <person name="Brandt D."/>
            <person name="Schl L."/>
            <person name="Kutter Y."/>
            <person name="Vinke S."/>
            <person name="Vieh P."/>
            <person name="Jacob L."/>
            <person name="L N.C."/>
            <person name="Schulte-Berndt E."/>
            <person name="Hain C."/>
            <person name="Linder M."/>
            <person name="Schmidt P."/>
            <person name="Wollenschl L."/>
            <person name="Luttermann T."/>
            <person name="Thieme E."/>
            <person name="Hassa J."/>
            <person name="Haak M."/>
            <person name="Wittchen M."/>
            <person name="Mentz A."/>
            <person name="Persicke M."/>
            <person name="Busche T."/>
            <person name="R C."/>
        </authorList>
    </citation>
    <scope>NUCLEOTIDE SEQUENCE [LARGE SCALE GENOMIC DNA]</scope>
    <source>
        <strain evidence="2 3">2019</strain>
    </source>
</reference>
<feature type="transmembrane region" description="Helical" evidence="1">
    <location>
        <begin position="430"/>
        <end position="463"/>
    </location>
</feature>
<evidence type="ECO:0000256" key="1">
    <source>
        <dbReference type="SAM" id="Phobius"/>
    </source>
</evidence>
<dbReference type="GO" id="GO:0015209">
    <property type="term" value="F:cytosine transmembrane transporter activity"/>
    <property type="evidence" value="ECO:0007669"/>
    <property type="project" value="InterPro"/>
</dbReference>
<keyword evidence="3" id="KW-1185">Reference proteome</keyword>
<dbReference type="PANTHER" id="PTHR30569">
    <property type="entry name" value="CYTOSINE TRANSPORTER CODB"/>
    <property type="match status" value="1"/>
</dbReference>
<dbReference type="GO" id="GO:0005886">
    <property type="term" value="C:plasma membrane"/>
    <property type="evidence" value="ECO:0007669"/>
    <property type="project" value="TreeGrafter"/>
</dbReference>
<dbReference type="Proteomes" id="UP000425178">
    <property type="component" value="Chromosome"/>
</dbReference>
<keyword evidence="1" id="KW-0472">Membrane</keyword>
<dbReference type="EMBL" id="CP046453">
    <property type="protein sequence ID" value="QGU03367.1"/>
    <property type="molecule type" value="Genomic_DNA"/>
</dbReference>
<sequence length="490" mass="52054">MSLRYPDGNAVATESIDSSLAAAAEDHALVRVPQEERKSGWFLALSPVSVATALVIFAIGGFAVVLAGFKIGLVTGLVIAVIGAVLGKTLSMIAFQSGVSSTITSRFFGFGQKGSVFGSAIFAFMIIGFLAMESALLYEGTLLMFGWSDNWTTRILLYGALTLAWIALAIFGLKVALRSSLIMTVITLAVAIYMVIYIYVIQGNNPMDVFNYPGVVEGGFWAKFTAAFGVMGATAGTISLVTMDFARYARTQRDVTILAMAGPLVQNILMVVLGSLIVIGGMPQVIDYLMARDAGLTPEAAAAAAGGFVMSNTGAFFVIFAGWIGFLTIYASQAKAQAINAYSGSLSLVNMIDALTGWSPGRAVMVVVANIIGLMMIGGGILHQFAAYLAYLGCWTLAMSAIMIADYFFVRRHIKVHDFDRVENWNWAGLVTLVIASVIGMLLMFSGIFSLGFIVSGALALFLYPALRKALPEGTGTTFTSKSEAMAEAY</sequence>
<dbReference type="InterPro" id="IPR030191">
    <property type="entry name" value="CodB"/>
</dbReference>
<dbReference type="Gene3D" id="1.10.4160.10">
    <property type="entry name" value="Hydantoin permease"/>
    <property type="match status" value="1"/>
</dbReference>
<dbReference type="PANTHER" id="PTHR30569:SF0">
    <property type="entry name" value="CYTOSINE PERMEASE"/>
    <property type="match status" value="1"/>
</dbReference>
<feature type="transmembrane region" description="Helical" evidence="1">
    <location>
        <begin position="41"/>
        <end position="65"/>
    </location>
</feature>
<feature type="transmembrane region" description="Helical" evidence="1">
    <location>
        <begin position="300"/>
        <end position="327"/>
    </location>
</feature>
<dbReference type="RefSeq" id="WP_156226561.1">
    <property type="nucleotide sequence ID" value="NZ_CP046453.1"/>
</dbReference>
<feature type="transmembrane region" description="Helical" evidence="1">
    <location>
        <begin position="389"/>
        <end position="410"/>
    </location>
</feature>
<keyword evidence="1" id="KW-1133">Transmembrane helix</keyword>
<name>A0A6B8VUN5_9CORY</name>
<protein>
    <submittedName>
        <fullName evidence="2">Cytosine permease</fullName>
    </submittedName>
</protein>
<evidence type="ECO:0000313" key="3">
    <source>
        <dbReference type="Proteomes" id="UP000425178"/>
    </source>
</evidence>
<proteinExistence type="predicted"/>
<feature type="transmembrane region" description="Helical" evidence="1">
    <location>
        <begin position="220"/>
        <end position="243"/>
    </location>
</feature>
<accession>A0A6B8VUN5</accession>